<evidence type="ECO:0000313" key="2">
    <source>
        <dbReference type="EMBL" id="SBT25811.1"/>
    </source>
</evidence>
<keyword evidence="1" id="KW-0472">Membrane</keyword>
<dbReference type="EMBL" id="LT907988">
    <property type="protein sequence ID" value="SOE51970.1"/>
    <property type="molecule type" value="Genomic_DNA"/>
</dbReference>
<keyword evidence="1" id="KW-0812">Transmembrane</keyword>
<dbReference type="AlphaFoldDB" id="A0A1C3K2T0"/>
<feature type="transmembrane region" description="Helical" evidence="1">
    <location>
        <begin position="86"/>
        <end position="107"/>
    </location>
</feature>
<accession>A0A1C3K2T0</accession>
<evidence type="ECO:0000256" key="1">
    <source>
        <dbReference type="SAM" id="Phobius"/>
    </source>
</evidence>
<dbReference type="Proteomes" id="UP000078558">
    <property type="component" value="Chromosome I"/>
</dbReference>
<keyword evidence="1" id="KW-1133">Transmembrane helix</keyword>
<name>A0A1C3K2T0_9BURK</name>
<evidence type="ECO:0000313" key="3">
    <source>
        <dbReference type="EMBL" id="SOE51970.1"/>
    </source>
</evidence>
<proteinExistence type="predicted"/>
<reference evidence="2 4" key="1">
    <citation type="submission" date="2016-06" db="EMBL/GenBank/DDBJ databases">
        <authorList>
            <person name="Kjaerup R.B."/>
            <person name="Dalgaard T.S."/>
            <person name="Juul-Madsen H.R."/>
        </authorList>
    </citation>
    <scope>NUCLEOTIDE SEQUENCE [LARGE SCALE GENOMIC DNA]</scope>
    <source>
        <strain evidence="2">Orrdi1</strain>
    </source>
</reference>
<protein>
    <submittedName>
        <fullName evidence="2">Uncharacterized protein</fullName>
    </submittedName>
</protein>
<dbReference type="KEGG" id="odi:ODI_R3827"/>
<reference evidence="3 4" key="2">
    <citation type="submission" date="2017-08" db="EMBL/GenBank/DDBJ databases">
        <authorList>
            <person name="de Groot N.N."/>
        </authorList>
    </citation>
    <scope>NUCLEOTIDE SEQUENCE [LARGE SCALE GENOMIC DNA]</scope>
    <source>
        <strain evidence="3">Orrdi1</strain>
    </source>
</reference>
<feature type="transmembrane region" description="Helical" evidence="1">
    <location>
        <begin position="12"/>
        <end position="36"/>
    </location>
</feature>
<keyword evidence="4" id="KW-1185">Reference proteome</keyword>
<gene>
    <name evidence="2" type="ORF">ODI_01438</name>
    <name evidence="3" type="ORF">ODI_R3827</name>
</gene>
<evidence type="ECO:0000313" key="4">
    <source>
        <dbReference type="Proteomes" id="UP000078558"/>
    </source>
</evidence>
<organism evidence="2 4">
    <name type="scientific">Orrella dioscoreae</name>
    <dbReference type="NCBI Taxonomy" id="1851544"/>
    <lineage>
        <taxon>Bacteria</taxon>
        <taxon>Pseudomonadati</taxon>
        <taxon>Pseudomonadota</taxon>
        <taxon>Betaproteobacteria</taxon>
        <taxon>Burkholderiales</taxon>
        <taxon>Alcaligenaceae</taxon>
        <taxon>Orrella</taxon>
    </lineage>
</organism>
<feature type="transmembrane region" description="Helical" evidence="1">
    <location>
        <begin position="146"/>
        <end position="174"/>
    </location>
</feature>
<sequence length="312" mass="34065">MGFRRKRGASALPVLMGVGSGVVAIFPLLVVIFSLLGYSAAMAIEDVFGIPRDHTYDSALSLLHLSSVPIAMLLEKKTTVDVLLQLPLVLAMLALVSFPVFAAYALFVSFAKSKSSKNDRSSLPVRLPIWLEDETPGERWGVKKTFFFSLLIIASPVLLWLAGYALFISVVLVFSSAFNSAKAHYFNWVAAAQYCTPIETRAEMLRGREVGPHRVVPCLGLWRNGELVAKGRYLASTSKYVLLFDPDSGAVIEESVEGLSMRKVGLSLGMTKLCITASQERRPHHEGGGLYPQLPEQCRLSQAGHQVGSGKH</sequence>
<dbReference type="EMBL" id="FLRC01000022">
    <property type="protein sequence ID" value="SBT25811.1"/>
    <property type="molecule type" value="Genomic_DNA"/>
</dbReference>